<dbReference type="Proteomes" id="UP000245410">
    <property type="component" value="Unassembled WGS sequence"/>
</dbReference>
<evidence type="ECO:0000313" key="7">
    <source>
        <dbReference type="Proteomes" id="UP000245410"/>
    </source>
</evidence>
<evidence type="ECO:0000256" key="3">
    <source>
        <dbReference type="ARBA" id="ARBA00013368"/>
    </source>
</evidence>
<dbReference type="Pfam" id="PF13558">
    <property type="entry name" value="SbcC_Walker_B"/>
    <property type="match status" value="1"/>
</dbReference>
<keyword evidence="4" id="KW-0175">Coiled coil</keyword>
<dbReference type="EMBL" id="QGKR01000186">
    <property type="protein sequence ID" value="PWR08996.1"/>
    <property type="molecule type" value="Genomic_DNA"/>
</dbReference>
<organism evidence="6 7">
    <name type="scientific">Micromonospora acroterricola</name>
    <dbReference type="NCBI Taxonomy" id="2202421"/>
    <lineage>
        <taxon>Bacteria</taxon>
        <taxon>Bacillati</taxon>
        <taxon>Actinomycetota</taxon>
        <taxon>Actinomycetes</taxon>
        <taxon>Micromonosporales</taxon>
        <taxon>Micromonosporaceae</taxon>
        <taxon>Micromonospora</taxon>
    </lineage>
</organism>
<feature type="coiled-coil region" evidence="4">
    <location>
        <begin position="498"/>
        <end position="529"/>
    </location>
</feature>
<keyword evidence="7" id="KW-1185">Reference proteome</keyword>
<protein>
    <recommendedName>
        <fullName evidence="3">Nuclease SbcCD subunit C</fullName>
    </recommendedName>
</protein>
<feature type="region of interest" description="Disordered" evidence="5">
    <location>
        <begin position="285"/>
        <end position="308"/>
    </location>
</feature>
<evidence type="ECO:0000256" key="5">
    <source>
        <dbReference type="SAM" id="MobiDB-lite"/>
    </source>
</evidence>
<dbReference type="NCBIfam" id="TIGR02680">
    <property type="entry name" value="TIGR02680 family protein"/>
    <property type="match status" value="1"/>
</dbReference>
<evidence type="ECO:0000256" key="2">
    <source>
        <dbReference type="ARBA" id="ARBA00011322"/>
    </source>
</evidence>
<dbReference type="InterPro" id="IPR027417">
    <property type="entry name" value="P-loop_NTPase"/>
</dbReference>
<gene>
    <name evidence="6" type="ORF">DKT68_13475</name>
</gene>
<comment type="subunit">
    <text evidence="2">Heterodimer of SbcC and SbcD.</text>
</comment>
<name>A0A317D5T6_9ACTN</name>
<dbReference type="PANTHER" id="PTHR32114:SF2">
    <property type="entry name" value="ABC TRANSPORTER ABCH.3"/>
    <property type="match status" value="1"/>
</dbReference>
<evidence type="ECO:0000256" key="1">
    <source>
        <dbReference type="ARBA" id="ARBA00006930"/>
    </source>
</evidence>
<dbReference type="InterPro" id="IPR013496">
    <property type="entry name" value="CHP02680"/>
</dbReference>
<accession>A0A317D5T6</accession>
<dbReference type="Gene3D" id="3.40.50.300">
    <property type="entry name" value="P-loop containing nucleotide triphosphate hydrolases"/>
    <property type="match status" value="2"/>
</dbReference>
<dbReference type="PANTHER" id="PTHR32114">
    <property type="entry name" value="ABC TRANSPORTER ABCH.3"/>
    <property type="match status" value="1"/>
</dbReference>
<proteinExistence type="inferred from homology"/>
<sequence>MGLDGVQPPSRWRLHRGGILNIWEYGAREFDLSGGRAVLQGSNGSGKSRTLELALPFCLDGDLRNLGAKGYDSVSVRRLMLDHYNGGPNRIGYSWMELRRVRDDGAEEFLSCGIGIKASKATDDIANSWRFITEARVGIDFRLATAENRPLDIGELKDVIGAQAVVTDPDLFRSRVAAAVYGIDDLQRYDDLLHLQRTLRNPDVGVKAVAGQLEEYLGEALPPLEPEILNRLANQFQDLEAIRENIERLGQADESLSRFLVDYRDYLQSALRERATNVTQAQEALDAHRTAASQRQDELGIQRGKAGEAQRNIDELERAERELKAQIDELKGSDEYKDHRDLADKRAMVAALKRNASISLSNAAVHRSSEERACSTVLDVLNAAQRAGAQAAEEAHAAADLFADVGSDRSVIPTVPSVPRPSTVTSREYVQITAEPDGVPQPVQRSAPPAFDLDALRNAVVEALAQAERARVVAERRSVVAASLLQTAERLDGELGEIDKLKATAEGAADAAREASERHEQRLRTLTAEAVAWLTGLAAWADSCPLTAAALAGRPAAPTTAELIDEPVTVTRGARMLHLAWIAPAVVQARHDASDARAQYASLEAEQGRLDTELQALRAGGDVLPPHPEHPRASRARRPGAPFYQLVDFRAALSEDERGGLEGALQASGLLDAWVNPDGGLSDPDLNDLVAVALTGPHPAGHLPNRLASALVATPPAQCQVPIDVVDRLLAAVLLDDGQATTDQMGVAVSTSGRWRAGNLTGAWHKPCAEYVGPSTREATRQRMIAGISAQHAEVTRELAAEQVRSDDLAAAVATWERQAEHFPEPVTLVTAHAESRMAEDIRDTAEEQTKAKIKVHAEAFARWQADRAVLSRNAAESNLPSDTGALGARCIAIGRAIEACKRLRGALGQLQLAIVDIAGATAKFDEAAASRAEAEQQAGAAHGTYAEAAKALQILAENLGVAGDQLERTLTGLATKLQKAQADLPLQRNDRQRADRQIVTLETLIGLDQTAEQEKQEAVTAAEKDFDQVARAPGVWLAATGESDPPPASREDALRVVHTYATTAVNEGHLVNSLQRLQAALPNGHEAHVDAEVAPLIVHVSDGEQHRPVADAARHTHERLHEDQQKLDDRYQKIFERFLLRDLAEHLRRHIDAADDLCRRMNTILAGAQSSQGVHVQLSWAPSPALDDATRQALELVGKSLAVRNEDQDNTLRKALQDRIEAERDKRDVHYAQVLAHALDYRSWYTFTVRVQDFGPDGRSRNRRLRQLSSGETRLVSYMTLFAAAAAFYDALSTPGTRPLRLVLLDEAFERLDDPTITRLLELLAEELDMDWIITWPGGSAFSPKISRMHIYDVFRPKGAPGIAFVHTTWDGATAARQQP</sequence>
<comment type="similarity">
    <text evidence="1">Belongs to the SMC family. SbcC subfamily.</text>
</comment>
<evidence type="ECO:0000256" key="4">
    <source>
        <dbReference type="SAM" id="Coils"/>
    </source>
</evidence>
<comment type="caution">
    <text evidence="6">The sequence shown here is derived from an EMBL/GenBank/DDBJ whole genome shotgun (WGS) entry which is preliminary data.</text>
</comment>
<reference evidence="6 7" key="1">
    <citation type="submission" date="2018-05" db="EMBL/GenBank/DDBJ databases">
        <title>Micromonospora atacamensis sp. nov., a novel actinobacteria isolated from high altitude Atacama Desert soil.</title>
        <authorList>
            <person name="Carro L."/>
            <person name="Golinska P."/>
            <person name="Klenk H.-P."/>
            <person name="Goodfellow M."/>
        </authorList>
    </citation>
    <scope>NUCLEOTIDE SEQUENCE [LARGE SCALE GENOMIC DNA]</scope>
    <source>
        <strain evidence="6 7">5R2A7</strain>
    </source>
</reference>
<dbReference type="SUPFAM" id="SSF52540">
    <property type="entry name" value="P-loop containing nucleoside triphosphate hydrolases"/>
    <property type="match status" value="1"/>
</dbReference>
<evidence type="ECO:0000313" key="6">
    <source>
        <dbReference type="EMBL" id="PWR08996.1"/>
    </source>
</evidence>